<proteinExistence type="predicted"/>
<accession>A0AB73MI02</accession>
<name>A0AB73MI02_MYCCH</name>
<comment type="caution">
    <text evidence="1">The sequence shown here is derived from an EMBL/GenBank/DDBJ whole genome shotgun (WGS) entry which is preliminary data.</text>
</comment>
<evidence type="ECO:0000313" key="1">
    <source>
        <dbReference type="EMBL" id="OHT55038.1"/>
    </source>
</evidence>
<sequence>MSNLPGFGRRGERVALRLHNLPPGDEFASINRVAQWPTDWIAAVCEPPVYHLRAPNARFPHATASAVCKARVQPNGEYAEVVFAFFTAELPMQVDLFNNNYKWYAFAYDHGEMITFATYCDAEVVDPNSSFSESPVLQPLERFGFNIYSRPGP</sequence>
<dbReference type="Proteomes" id="UP000180113">
    <property type="component" value="Unassembled WGS sequence"/>
</dbReference>
<dbReference type="AlphaFoldDB" id="A0AB73MI02"/>
<protein>
    <submittedName>
        <fullName evidence="1">Uncharacterized protein</fullName>
    </submittedName>
</protein>
<gene>
    <name evidence="1" type="ORF">BKG62_02275</name>
</gene>
<dbReference type="EMBL" id="MLHW01000001">
    <property type="protein sequence ID" value="OHT55038.1"/>
    <property type="molecule type" value="Genomic_DNA"/>
</dbReference>
<reference evidence="1 2" key="1">
    <citation type="submission" date="2016-10" db="EMBL/GenBank/DDBJ databases">
        <title>Evaluation of Human, Animal and Environmental Mycobacterium chelonae Isolates by Core Genome Phylogenomic Analysis, Targeted Gene Comparison, and Anti-microbial Susceptibility Patterns: A Tale of Mistaken Identities.</title>
        <authorList>
            <person name="Fogelson S.B."/>
            <person name="Camus A.C."/>
            <person name="Lorenz W."/>
            <person name="Vasireddy R."/>
            <person name="Vasireddy S."/>
            <person name="Smith T."/>
            <person name="Brown-Elliott B.A."/>
            <person name="Wallace R.J.Jr."/>
            <person name="Hasan N.A."/>
            <person name="Reischl U."/>
            <person name="Sanchez S."/>
        </authorList>
    </citation>
    <scope>NUCLEOTIDE SEQUENCE [LARGE SCALE GENOMIC DNA]</scope>
    <source>
        <strain evidence="1 2">42895</strain>
    </source>
</reference>
<organism evidence="1 2">
    <name type="scientific">Mycobacteroides chelonae</name>
    <name type="common">Mycobacterium chelonae</name>
    <dbReference type="NCBI Taxonomy" id="1774"/>
    <lineage>
        <taxon>Bacteria</taxon>
        <taxon>Bacillati</taxon>
        <taxon>Actinomycetota</taxon>
        <taxon>Actinomycetes</taxon>
        <taxon>Mycobacteriales</taxon>
        <taxon>Mycobacteriaceae</taxon>
        <taxon>Mycobacteroides</taxon>
    </lineage>
</organism>
<evidence type="ECO:0000313" key="2">
    <source>
        <dbReference type="Proteomes" id="UP000180113"/>
    </source>
</evidence>